<feature type="region of interest" description="Disordered" evidence="1">
    <location>
        <begin position="1"/>
        <end position="22"/>
    </location>
</feature>
<dbReference type="RefSeq" id="WP_103884934.1">
    <property type="nucleotide sequence ID" value="NZ_FNVU01000003.1"/>
</dbReference>
<evidence type="ECO:0000313" key="4">
    <source>
        <dbReference type="Proteomes" id="UP000236754"/>
    </source>
</evidence>
<accession>A0A1H5XAZ1</accession>
<reference evidence="3 4" key="1">
    <citation type="submission" date="2016-10" db="EMBL/GenBank/DDBJ databases">
        <authorList>
            <person name="de Groot N.N."/>
        </authorList>
    </citation>
    <scope>NUCLEOTIDE SEQUENCE [LARGE SCALE GENOMIC DNA]</scope>
    <source>
        <strain evidence="3 4">CGMCC 4.2023</strain>
    </source>
</reference>
<protein>
    <submittedName>
        <fullName evidence="3">Uncharacterized protein</fullName>
    </submittedName>
</protein>
<dbReference type="AlphaFoldDB" id="A0A1H5XAZ1"/>
<evidence type="ECO:0000256" key="1">
    <source>
        <dbReference type="SAM" id="MobiDB-lite"/>
    </source>
</evidence>
<keyword evidence="4" id="KW-1185">Reference proteome</keyword>
<keyword evidence="2" id="KW-0812">Transmembrane</keyword>
<gene>
    <name evidence="3" type="ORF">SAMN05216223_103162</name>
</gene>
<evidence type="ECO:0000256" key="2">
    <source>
        <dbReference type="SAM" id="Phobius"/>
    </source>
</evidence>
<keyword evidence="2" id="KW-0472">Membrane</keyword>
<dbReference type="EMBL" id="FNVU01000003">
    <property type="protein sequence ID" value="SEG08386.1"/>
    <property type="molecule type" value="Genomic_DNA"/>
</dbReference>
<evidence type="ECO:0000313" key="3">
    <source>
        <dbReference type="EMBL" id="SEG08386.1"/>
    </source>
</evidence>
<sequence length="282" mass="28807">MVIRGEGPRDWRGRGFGSPGGYGTKGAVDVPLSARPPQSGFSNCLSCLAVITVVVVLVLGLMVFLALRSLRTGPSAPSPDDVRTVAHSAGVSAAAAAAARRDAGAVDAVASALPAGRIGPDAVNDVCIGLVGGRDPKTAPVQCVRTTQAMIGGRGDLRSALRASDRGLRAHGWRPAGVTPGSPLPLPAGRPTPPHVIYLDGRGDRLTLTPSVLSRAYLPPGSAPQPSPRLVVQIPADPRLDGFRSATPGPSAATIAGAYAHHPFLLGIQVRDVYRTGEADAA</sequence>
<name>A0A1H5XAZ1_9ACTN</name>
<dbReference type="Proteomes" id="UP000236754">
    <property type="component" value="Unassembled WGS sequence"/>
</dbReference>
<feature type="compositionally biased region" description="Basic and acidic residues" evidence="1">
    <location>
        <begin position="1"/>
        <end position="13"/>
    </location>
</feature>
<feature type="transmembrane region" description="Helical" evidence="2">
    <location>
        <begin position="40"/>
        <end position="67"/>
    </location>
</feature>
<keyword evidence="2" id="KW-1133">Transmembrane helix</keyword>
<proteinExistence type="predicted"/>
<organism evidence="3 4">
    <name type="scientific">Actinacidiphila yanglinensis</name>
    <dbReference type="NCBI Taxonomy" id="310779"/>
    <lineage>
        <taxon>Bacteria</taxon>
        <taxon>Bacillati</taxon>
        <taxon>Actinomycetota</taxon>
        <taxon>Actinomycetes</taxon>
        <taxon>Kitasatosporales</taxon>
        <taxon>Streptomycetaceae</taxon>
        <taxon>Actinacidiphila</taxon>
    </lineage>
</organism>